<dbReference type="PANTHER" id="PTHR43235">
    <property type="entry name" value="GLUTAMINE AMIDOTRANSFERASE PB2B2.05-RELATED"/>
    <property type="match status" value="1"/>
</dbReference>
<reference evidence="1 2" key="1">
    <citation type="submission" date="2019-09" db="EMBL/GenBank/DDBJ databases">
        <title>Characterization of the phylogenetic diversity of two novel species belonging to the genus Bifidobacterium: Bifidobacterium cebidarum sp. nov. and Bifidobacterium leontopitheci sp. nov.</title>
        <authorList>
            <person name="Lugli G.A."/>
            <person name="Duranti S."/>
            <person name="Milani C."/>
            <person name="Turroni F."/>
            <person name="Ventura M."/>
        </authorList>
    </citation>
    <scope>NUCLEOTIDE SEQUENCE [LARGE SCALE GENOMIC DNA]</scope>
    <source>
        <strain evidence="1 2">LMG 31471</strain>
    </source>
</reference>
<evidence type="ECO:0000313" key="1">
    <source>
        <dbReference type="EMBL" id="KAB7790492.1"/>
    </source>
</evidence>
<accession>A0A6I1GIF9</accession>
<dbReference type="GO" id="GO:0006598">
    <property type="term" value="P:polyamine catabolic process"/>
    <property type="evidence" value="ECO:0007669"/>
    <property type="project" value="TreeGrafter"/>
</dbReference>
<dbReference type="Proteomes" id="UP000441772">
    <property type="component" value="Unassembled WGS sequence"/>
</dbReference>
<comment type="caution">
    <text evidence="1">The sequence shown here is derived from an EMBL/GenBank/DDBJ whole genome shotgun (WGS) entry which is preliminary data.</text>
</comment>
<dbReference type="Pfam" id="PF07722">
    <property type="entry name" value="Peptidase_C26"/>
    <property type="match status" value="1"/>
</dbReference>
<organism evidence="1 2">
    <name type="scientific">Bifidobacterium leontopitheci</name>
    <dbReference type="NCBI Taxonomy" id="2650774"/>
    <lineage>
        <taxon>Bacteria</taxon>
        <taxon>Bacillati</taxon>
        <taxon>Actinomycetota</taxon>
        <taxon>Actinomycetes</taxon>
        <taxon>Bifidobacteriales</taxon>
        <taxon>Bifidobacteriaceae</taxon>
        <taxon>Bifidobacterium</taxon>
    </lineage>
</organism>
<keyword evidence="2" id="KW-1185">Reference proteome</keyword>
<sequence>MPASRKPLIGVTPLWDDKLESLWMLPGYFDGITEAGGIPVMLPLTDDEASIEQLVGSLDGVLVAGGHDMGPDLYGEEPGPKTVELCPARDRMEMRLIPAALRHDKPLLGICRGIQSLNVALGGTLWQDLPSQHPGDVEHHGKPPYDEPVHTVRVEPNSPLAAALWPDGDGDERFDRFHPAADTLAVNSFHHQAIRLLGDGLKPMAIAPDGIVEAVYAPDRRFVWAVQWHPEFAHKVDANQRAIFSAFVEAAANQTR</sequence>
<dbReference type="EMBL" id="WBVT01000011">
    <property type="protein sequence ID" value="KAB7790492.1"/>
    <property type="molecule type" value="Genomic_DNA"/>
</dbReference>
<dbReference type="CDD" id="cd01745">
    <property type="entry name" value="GATase1_2"/>
    <property type="match status" value="1"/>
</dbReference>
<dbReference type="RefSeq" id="WP_152234339.1">
    <property type="nucleotide sequence ID" value="NZ_JBHSKZ010000010.1"/>
</dbReference>
<dbReference type="Gene3D" id="3.40.50.880">
    <property type="match status" value="1"/>
</dbReference>
<evidence type="ECO:0000313" key="2">
    <source>
        <dbReference type="Proteomes" id="UP000441772"/>
    </source>
</evidence>
<dbReference type="GO" id="GO:0033969">
    <property type="term" value="F:gamma-glutamyl-gamma-aminobutyrate hydrolase activity"/>
    <property type="evidence" value="ECO:0007669"/>
    <property type="project" value="TreeGrafter"/>
</dbReference>
<keyword evidence="1" id="KW-0315">Glutamine amidotransferase</keyword>
<dbReference type="SUPFAM" id="SSF52317">
    <property type="entry name" value="Class I glutamine amidotransferase-like"/>
    <property type="match status" value="1"/>
</dbReference>
<name>A0A6I1GIF9_9BIFI</name>
<dbReference type="GO" id="GO:0005829">
    <property type="term" value="C:cytosol"/>
    <property type="evidence" value="ECO:0007669"/>
    <property type="project" value="TreeGrafter"/>
</dbReference>
<proteinExistence type="predicted"/>
<dbReference type="InterPro" id="IPR011697">
    <property type="entry name" value="Peptidase_C26"/>
</dbReference>
<dbReference type="InterPro" id="IPR029062">
    <property type="entry name" value="Class_I_gatase-like"/>
</dbReference>
<dbReference type="InterPro" id="IPR044668">
    <property type="entry name" value="PuuD-like"/>
</dbReference>
<dbReference type="GO" id="GO:0016740">
    <property type="term" value="F:transferase activity"/>
    <property type="evidence" value="ECO:0007669"/>
    <property type="project" value="UniProtKB-KW"/>
</dbReference>
<gene>
    <name evidence="1" type="ORF">F7D09_0988</name>
</gene>
<dbReference type="AlphaFoldDB" id="A0A6I1GIF9"/>
<keyword evidence="1" id="KW-0808">Transferase</keyword>
<dbReference type="PROSITE" id="PS51273">
    <property type="entry name" value="GATASE_TYPE_1"/>
    <property type="match status" value="1"/>
</dbReference>
<dbReference type="PANTHER" id="PTHR43235:SF1">
    <property type="entry name" value="GLUTAMINE AMIDOTRANSFERASE PB2B2.05-RELATED"/>
    <property type="match status" value="1"/>
</dbReference>
<protein>
    <submittedName>
        <fullName evidence="1">Glutamine amidotransferase</fullName>
    </submittedName>
</protein>